<dbReference type="EMBL" id="JBJKBG010000009">
    <property type="protein sequence ID" value="KAL3723357.1"/>
    <property type="molecule type" value="Genomic_DNA"/>
</dbReference>
<gene>
    <name evidence="2" type="ORF">ACJRO7_035530</name>
</gene>
<evidence type="ECO:0000313" key="2">
    <source>
        <dbReference type="EMBL" id="KAL3723357.1"/>
    </source>
</evidence>
<evidence type="ECO:0000313" key="3">
    <source>
        <dbReference type="Proteomes" id="UP001634007"/>
    </source>
</evidence>
<organism evidence="2 3">
    <name type="scientific">Eucalyptus globulus</name>
    <name type="common">Tasmanian blue gum</name>
    <dbReference type="NCBI Taxonomy" id="34317"/>
    <lineage>
        <taxon>Eukaryota</taxon>
        <taxon>Viridiplantae</taxon>
        <taxon>Streptophyta</taxon>
        <taxon>Embryophyta</taxon>
        <taxon>Tracheophyta</taxon>
        <taxon>Spermatophyta</taxon>
        <taxon>Magnoliopsida</taxon>
        <taxon>eudicotyledons</taxon>
        <taxon>Gunneridae</taxon>
        <taxon>Pentapetalae</taxon>
        <taxon>rosids</taxon>
        <taxon>malvids</taxon>
        <taxon>Myrtales</taxon>
        <taxon>Myrtaceae</taxon>
        <taxon>Myrtoideae</taxon>
        <taxon>Eucalypteae</taxon>
        <taxon>Eucalyptus</taxon>
    </lineage>
</organism>
<sequence>MAQCNAMMVTVEEAKPLSFLETLEANRTLFNIELPRTVSGHHDHVQGYLPNLLSQAPVPTDKAEEDYDVRASQQHPAGGCKVEITRSGGIGRRRRRSD</sequence>
<comment type="caution">
    <text evidence="2">The sequence shown here is derived from an EMBL/GenBank/DDBJ whole genome shotgun (WGS) entry which is preliminary data.</text>
</comment>
<evidence type="ECO:0000256" key="1">
    <source>
        <dbReference type="SAM" id="MobiDB-lite"/>
    </source>
</evidence>
<name>A0ABD3J7M3_EUCGL</name>
<reference evidence="2 3" key="1">
    <citation type="submission" date="2024-11" db="EMBL/GenBank/DDBJ databases">
        <title>Chromosome-level genome assembly of Eucalyptus globulus Labill. provides insights into its genome evolution.</title>
        <authorList>
            <person name="Li X."/>
        </authorList>
    </citation>
    <scope>NUCLEOTIDE SEQUENCE [LARGE SCALE GENOMIC DNA]</scope>
    <source>
        <strain evidence="2">CL2024</strain>
        <tissue evidence="2">Fresh tender leaves</tissue>
    </source>
</reference>
<dbReference type="AlphaFoldDB" id="A0ABD3J7M3"/>
<proteinExistence type="predicted"/>
<feature type="region of interest" description="Disordered" evidence="1">
    <location>
        <begin position="55"/>
        <end position="98"/>
    </location>
</feature>
<protein>
    <submittedName>
        <fullName evidence="2">Uncharacterized protein</fullName>
    </submittedName>
</protein>
<dbReference type="Proteomes" id="UP001634007">
    <property type="component" value="Unassembled WGS sequence"/>
</dbReference>
<keyword evidence="3" id="KW-1185">Reference proteome</keyword>
<accession>A0ABD3J7M3</accession>